<dbReference type="PANTHER" id="PTHR32089">
    <property type="entry name" value="METHYL-ACCEPTING CHEMOTAXIS PROTEIN MCPB"/>
    <property type="match status" value="1"/>
</dbReference>
<dbReference type="GO" id="GO:0016020">
    <property type="term" value="C:membrane"/>
    <property type="evidence" value="ECO:0007669"/>
    <property type="project" value="InterPro"/>
</dbReference>
<name>A0A7X3LXW2_9HYPH</name>
<keyword evidence="1 2" id="KW-0807">Transducer</keyword>
<evidence type="ECO:0000259" key="5">
    <source>
        <dbReference type="PROSITE" id="PS50111"/>
    </source>
</evidence>
<dbReference type="Pfam" id="PF07238">
    <property type="entry name" value="PilZ"/>
    <property type="match status" value="1"/>
</dbReference>
<sequence length="592" mass="63986">MRLFARRNDKITQNADNSTAESTHNDPKSGISPDTLGAAHSEQFSLTLDLIEADLRAAAGNIEAGAGGLRGRIAEQLEKLSEIRNDSQLLRTESDAANENARCLADAIEELAAASAEIDTQVKQSSALAEEARTVADTANSGVQDLKTAIDDIANVVKLISDVAKQTNLLALNATIEAARAGEAGKGFAVVASEVKSLSVETQKATDVIVANIERLQKSAETSIQAVDRIIEVIGDIRPNFSAVAGSVQQQVSTTQEIGMTARQTAEFVHAVAEKVDAIVSATDQAEQSGSAAETASQDMTALSAALNRRFTMMVRQSAMGDRRRHDRYPVERKAVLVLHGQTISAKTRDISEGGVLLLPEAETKFQLPASGTVEISGVGRIGVRIVGQSENGLHCAFENPEAAAQSAIRSVIEGIAREARAKIDLAQGFAARVTQAMERAIEQRRLTVDALFDTEYRKIEGTDPVQFETRALKVLDEILPPIQEELFANSAQSGMAFCAAVDRNGYLPVHNKIYSRPQKPDDPAWNAANCRNRRIFDDRAGLCAARNTRPFLLQTYPRDMGNGNIIWMSEVDAPIIIEGRHWGGFRTAYKL</sequence>
<organism evidence="6 7">
    <name type="scientific">Stappia sediminis</name>
    <dbReference type="NCBI Taxonomy" id="2692190"/>
    <lineage>
        <taxon>Bacteria</taxon>
        <taxon>Pseudomonadati</taxon>
        <taxon>Pseudomonadota</taxon>
        <taxon>Alphaproteobacteria</taxon>
        <taxon>Hyphomicrobiales</taxon>
        <taxon>Stappiaceae</taxon>
        <taxon>Stappia</taxon>
    </lineage>
</organism>
<proteinExistence type="predicted"/>
<feature type="domain" description="Methyl-accepting transducer" evidence="5">
    <location>
        <begin position="51"/>
        <end position="304"/>
    </location>
</feature>
<dbReference type="EMBL" id="WUMV01000009">
    <property type="protein sequence ID" value="MXN67122.1"/>
    <property type="molecule type" value="Genomic_DNA"/>
</dbReference>
<reference evidence="6 7" key="1">
    <citation type="submission" date="2019-12" db="EMBL/GenBank/DDBJ databases">
        <authorList>
            <person name="Li M."/>
        </authorList>
    </citation>
    <scope>NUCLEOTIDE SEQUENCE [LARGE SCALE GENOMIC DNA]</scope>
    <source>
        <strain evidence="6 7">GBMRC 2046</strain>
    </source>
</reference>
<feature type="compositionally biased region" description="Polar residues" evidence="4">
    <location>
        <begin position="11"/>
        <end position="22"/>
    </location>
</feature>
<evidence type="ECO:0000313" key="7">
    <source>
        <dbReference type="Proteomes" id="UP000433101"/>
    </source>
</evidence>
<feature type="coiled-coil region" evidence="3">
    <location>
        <begin position="73"/>
        <end position="124"/>
    </location>
</feature>
<dbReference type="Proteomes" id="UP000433101">
    <property type="component" value="Unassembled WGS sequence"/>
</dbReference>
<evidence type="ECO:0000256" key="1">
    <source>
        <dbReference type="ARBA" id="ARBA00023224"/>
    </source>
</evidence>
<feature type="compositionally biased region" description="Basic and acidic residues" evidence="4">
    <location>
        <begin position="1"/>
        <end position="10"/>
    </location>
</feature>
<dbReference type="InterPro" id="IPR009875">
    <property type="entry name" value="PilZ_domain"/>
</dbReference>
<dbReference type="Pfam" id="PF00015">
    <property type="entry name" value="MCPsignal"/>
    <property type="match status" value="1"/>
</dbReference>
<dbReference type="SUPFAM" id="SSF141371">
    <property type="entry name" value="PilZ domain-like"/>
    <property type="match status" value="1"/>
</dbReference>
<dbReference type="Gene3D" id="1.10.287.950">
    <property type="entry name" value="Methyl-accepting chemotaxis protein"/>
    <property type="match status" value="1"/>
</dbReference>
<comment type="caution">
    <text evidence="6">The sequence shown here is derived from an EMBL/GenBank/DDBJ whole genome shotgun (WGS) entry which is preliminary data.</text>
</comment>
<keyword evidence="7" id="KW-1185">Reference proteome</keyword>
<dbReference type="Gene3D" id="2.40.10.220">
    <property type="entry name" value="predicted glycosyltransferase like domains"/>
    <property type="match status" value="1"/>
</dbReference>
<gene>
    <name evidence="6" type="ORF">GR183_19610</name>
</gene>
<evidence type="ECO:0000256" key="2">
    <source>
        <dbReference type="PROSITE-ProRule" id="PRU00284"/>
    </source>
</evidence>
<evidence type="ECO:0000313" key="6">
    <source>
        <dbReference type="EMBL" id="MXN67122.1"/>
    </source>
</evidence>
<dbReference type="AlphaFoldDB" id="A0A7X3LXW2"/>
<evidence type="ECO:0000256" key="4">
    <source>
        <dbReference type="SAM" id="MobiDB-lite"/>
    </source>
</evidence>
<dbReference type="SUPFAM" id="SSF58104">
    <property type="entry name" value="Methyl-accepting chemotaxis protein (MCP) signaling domain"/>
    <property type="match status" value="1"/>
</dbReference>
<evidence type="ECO:0000256" key="3">
    <source>
        <dbReference type="SAM" id="Coils"/>
    </source>
</evidence>
<accession>A0A7X3LXW2</accession>
<dbReference type="InterPro" id="IPR004089">
    <property type="entry name" value="MCPsignal_dom"/>
</dbReference>
<dbReference type="PROSITE" id="PS50111">
    <property type="entry name" value="CHEMOTAXIS_TRANSDUC_2"/>
    <property type="match status" value="1"/>
</dbReference>
<keyword evidence="3" id="KW-0175">Coiled coil</keyword>
<dbReference type="GO" id="GO:0035438">
    <property type="term" value="F:cyclic-di-GMP binding"/>
    <property type="evidence" value="ECO:0007669"/>
    <property type="project" value="InterPro"/>
</dbReference>
<dbReference type="SMART" id="SM00283">
    <property type="entry name" value="MA"/>
    <property type="match status" value="1"/>
</dbReference>
<dbReference type="PANTHER" id="PTHR32089:SF112">
    <property type="entry name" value="LYSOZYME-LIKE PROTEIN-RELATED"/>
    <property type="match status" value="1"/>
</dbReference>
<dbReference type="GO" id="GO:0007165">
    <property type="term" value="P:signal transduction"/>
    <property type="evidence" value="ECO:0007669"/>
    <property type="project" value="UniProtKB-KW"/>
</dbReference>
<feature type="region of interest" description="Disordered" evidence="4">
    <location>
        <begin position="1"/>
        <end position="36"/>
    </location>
</feature>
<protein>
    <submittedName>
        <fullName evidence="6">Chemotaxis protein</fullName>
    </submittedName>
</protein>